<dbReference type="EMBL" id="JAMYXC010000112">
    <property type="protein sequence ID" value="MCP1168349.1"/>
    <property type="molecule type" value="Genomic_DNA"/>
</dbReference>
<gene>
    <name evidence="2" type="ORF">NHG85_07395</name>
</gene>
<feature type="region of interest" description="Disordered" evidence="1">
    <location>
        <begin position="32"/>
        <end position="65"/>
    </location>
</feature>
<keyword evidence="3" id="KW-1185">Reference proteome</keyword>
<dbReference type="Proteomes" id="UP001139477">
    <property type="component" value="Unassembled WGS sequence"/>
</dbReference>
<feature type="compositionally biased region" description="Basic and acidic residues" evidence="1">
    <location>
        <begin position="36"/>
        <end position="49"/>
    </location>
</feature>
<name>A0A9X2FNI0_9RHOB</name>
<reference evidence="2" key="1">
    <citation type="submission" date="2022-06" db="EMBL/GenBank/DDBJ databases">
        <title>Limimaricola sediminis sp. nov., isolated from an intertidal sediment.</title>
        <authorList>
            <person name="Shao X."/>
        </authorList>
    </citation>
    <scope>NUCLEOTIDE SEQUENCE</scope>
    <source>
        <strain evidence="2">ASW11-118</strain>
    </source>
</reference>
<organism evidence="2 3">
    <name type="scientific">Limimaricola litoreus</name>
    <dbReference type="NCBI Taxonomy" id="2955316"/>
    <lineage>
        <taxon>Bacteria</taxon>
        <taxon>Pseudomonadati</taxon>
        <taxon>Pseudomonadota</taxon>
        <taxon>Alphaproteobacteria</taxon>
        <taxon>Rhodobacterales</taxon>
        <taxon>Paracoccaceae</taxon>
        <taxon>Limimaricola</taxon>
    </lineage>
</organism>
<protein>
    <submittedName>
        <fullName evidence="2">Uncharacterized protein</fullName>
    </submittedName>
</protein>
<evidence type="ECO:0000313" key="3">
    <source>
        <dbReference type="Proteomes" id="UP001139477"/>
    </source>
</evidence>
<accession>A0A9X2FNI0</accession>
<dbReference type="AlphaFoldDB" id="A0A9X2FNI0"/>
<comment type="caution">
    <text evidence="2">The sequence shown here is derived from an EMBL/GenBank/DDBJ whole genome shotgun (WGS) entry which is preliminary data.</text>
</comment>
<dbReference type="RefSeq" id="WP_253331183.1">
    <property type="nucleotide sequence ID" value="NZ_JAMYXC010000112.1"/>
</dbReference>
<evidence type="ECO:0000313" key="2">
    <source>
        <dbReference type="EMBL" id="MCP1168349.1"/>
    </source>
</evidence>
<sequence length="65" mass="7193">MTGNNYNFEAGHEHVHKPVLTGASAAKEWRSWNSPVEDHPLSHGMERVGEGPIETPEDVAGMKLR</sequence>
<proteinExistence type="predicted"/>
<evidence type="ECO:0000256" key="1">
    <source>
        <dbReference type="SAM" id="MobiDB-lite"/>
    </source>
</evidence>